<evidence type="ECO:0000313" key="3">
    <source>
        <dbReference type="Proteomes" id="UP000286921"/>
    </source>
</evidence>
<sequence>MLIEGKLTIHTHQKWTAILPTVGEDEIKKPGMCKSMIWVNRDHPASQQIDIQSTDITAVIIRPGHRKILVISVYVPPRTDEQHLEILKDRLDMINSVILAQKNQHGPQLEILVAGDFNRHHHLWGGNHVFARHTQRDEAEPILDFMADHNLQSLLPRGTMTFESSRGRSTIDLTLASPELAAQLIRCRVHPREHGSDHRAIQSTFNISVSSPPPYQPRIHLKQAPWDEICTQLTHLQHRIRPLNSEEELDQTVEWLLSEVTQVLSKTCLTGKPSPYCKRWWTPELTKLREEYTKIRNLGTRMRDYGNWWSQLDEEARKRRQRYHTAIRDQKRRHWKEFLLNVDNIWTAARYMVGKSGTAPIPALHSGEDLVEDDKDKAEVLLSAFFPPTPATPEQTLGRRRQSEPLPFLMLTREEVKCAIMKMKPWKVPGQDGLPAVVWQNTWPVTGNLIVAIFRASIRLGYVPKIWRSAKIVVLRKPGKDPSLPKAYRPISLLSTLGKALESIVATRISYLVEKHHLLPENHFGARAGRSCEQALNILVEKVYQAWREGKLLSLVSFDVKGAYNGVAKNVLLERLREHRIPVPIIRWVANFCSQRRASLVVNSFCSDEMEIIHAGLPQGSPLSPILFLFMNANLVNIPISREGGAIAFVDDYTHWTVGESADENTVRLQNEIIPRALRWASESGATFEADKTSYIHFTRTPRVNPLPPSPLRVGPTPVAPQSTIKVLGVWLDQGLKFKLHAAEAAEKGIRAVLALKRLRGVSPNTARRLFTAMVTSTVDYAASVWCTPKGDVFVPNWVVKALEPIQRYATQAITGAFRSVSLTIAESEASIEPIETRLRKRILRHWIKCHTLPTTHPFWHCRRQAEFVARTYSSPFMKLRDLCSPRPEMEIIQPFALSPWSSTLQEFISLSGRPVDVQRIQRSKRAWLKIFVACSMKKGSIQVGLTAQVDQTTFFQWSKTVGQEENTNLYYTQLGAIVEATTYISSITTRIKMPPYRIWTTIFTNNQSALQALAKPTRQSGQALLSQITHRIFSIHKTGMRVDLRWISKHDQTPGVEAAKALSRCISDADPDALRREDMPPWAKIQLPSSVWRITRDTIRQQRIDKFHRNRFGQFTRAIDKALPSKHTESLYDDLNREEASTLAQLRTGHARLNKFLFSINRTDSATCRCGHGEESVEHFLFQCRNWDHLRTDMTRAMGTRPNDLSLALGGYSSRMGHDGKPLDGNMATWKPNREVIHTVVKFALKTGRFIEDQHT</sequence>
<dbReference type="STRING" id="105351.A0A401KYU8"/>
<dbReference type="PROSITE" id="PS50878">
    <property type="entry name" value="RT_POL"/>
    <property type="match status" value="1"/>
</dbReference>
<protein>
    <submittedName>
        <fullName evidence="2">Probable RNA-directed DNA polymerase from transposon X-element</fullName>
    </submittedName>
</protein>
<dbReference type="GO" id="GO:0003964">
    <property type="term" value="F:RNA-directed DNA polymerase activity"/>
    <property type="evidence" value="ECO:0007669"/>
    <property type="project" value="UniProtKB-KW"/>
</dbReference>
<dbReference type="Proteomes" id="UP000286921">
    <property type="component" value="Unassembled WGS sequence"/>
</dbReference>
<dbReference type="InterPro" id="IPR000477">
    <property type="entry name" value="RT_dom"/>
</dbReference>
<dbReference type="GO" id="GO:0003676">
    <property type="term" value="F:nucleic acid binding"/>
    <property type="evidence" value="ECO:0007669"/>
    <property type="project" value="InterPro"/>
</dbReference>
<dbReference type="EMBL" id="BDHI01000017">
    <property type="protein sequence ID" value="GCB24411.1"/>
    <property type="molecule type" value="Genomic_DNA"/>
</dbReference>
<dbReference type="Gene3D" id="3.30.420.10">
    <property type="entry name" value="Ribonuclease H-like superfamily/Ribonuclease H"/>
    <property type="match status" value="1"/>
</dbReference>
<evidence type="ECO:0000313" key="2">
    <source>
        <dbReference type="EMBL" id="GCB24411.1"/>
    </source>
</evidence>
<dbReference type="Pfam" id="PF00078">
    <property type="entry name" value="RVT_1"/>
    <property type="match status" value="1"/>
</dbReference>
<reference evidence="2 3" key="1">
    <citation type="submission" date="2016-09" db="EMBL/GenBank/DDBJ databases">
        <title>Aspergillus awamori IFM 58123T.</title>
        <authorList>
            <person name="Kusuya Y."/>
            <person name="Shimizu M."/>
            <person name="Takahashi H."/>
            <person name="Yaguchi T."/>
        </authorList>
    </citation>
    <scope>NUCLEOTIDE SEQUENCE [LARGE SCALE GENOMIC DNA]</scope>
    <source>
        <strain evidence="2 3">IFM 58123</strain>
    </source>
</reference>
<dbReference type="PANTHER" id="PTHR33481">
    <property type="entry name" value="REVERSE TRANSCRIPTASE"/>
    <property type="match status" value="1"/>
</dbReference>
<feature type="domain" description="Reverse transcriptase" evidence="1">
    <location>
        <begin position="456"/>
        <end position="732"/>
    </location>
</feature>
<proteinExistence type="predicted"/>
<dbReference type="InterPro" id="IPR036397">
    <property type="entry name" value="RNaseH_sf"/>
</dbReference>
<keyword evidence="3" id="KW-1185">Reference proteome</keyword>
<dbReference type="InterPro" id="IPR005135">
    <property type="entry name" value="Endo/exonuclease/phosphatase"/>
</dbReference>
<dbReference type="CDD" id="cd01650">
    <property type="entry name" value="RT_nLTR_like"/>
    <property type="match status" value="1"/>
</dbReference>
<name>A0A401KYU8_ASPAW</name>
<dbReference type="InterPro" id="IPR043502">
    <property type="entry name" value="DNA/RNA_pol_sf"/>
</dbReference>
<keyword evidence="2" id="KW-0695">RNA-directed DNA polymerase</keyword>
<evidence type="ECO:0000259" key="1">
    <source>
        <dbReference type="PROSITE" id="PS50878"/>
    </source>
</evidence>
<comment type="caution">
    <text evidence="2">The sequence shown here is derived from an EMBL/GenBank/DDBJ whole genome shotgun (WGS) entry which is preliminary data.</text>
</comment>
<dbReference type="SUPFAM" id="SSF56219">
    <property type="entry name" value="DNase I-like"/>
    <property type="match status" value="1"/>
</dbReference>
<dbReference type="PANTHER" id="PTHR33481:SF1">
    <property type="entry name" value="ENDONUCLEASE_EXONUCLEASE_PHOSPHATASE DOMAIN-CONTAINING PROTEIN-RELATED"/>
    <property type="match status" value="1"/>
</dbReference>
<gene>
    <name evidence="2" type="ORF">AAWM_07296</name>
</gene>
<dbReference type="SUPFAM" id="SSF56672">
    <property type="entry name" value="DNA/RNA polymerases"/>
    <property type="match status" value="1"/>
</dbReference>
<keyword evidence="2" id="KW-0808">Transferase</keyword>
<organism evidence="2 3">
    <name type="scientific">Aspergillus awamori</name>
    <name type="common">Black koji mold</name>
    <dbReference type="NCBI Taxonomy" id="105351"/>
    <lineage>
        <taxon>Eukaryota</taxon>
        <taxon>Fungi</taxon>
        <taxon>Dikarya</taxon>
        <taxon>Ascomycota</taxon>
        <taxon>Pezizomycotina</taxon>
        <taxon>Eurotiomycetes</taxon>
        <taxon>Eurotiomycetidae</taxon>
        <taxon>Eurotiales</taxon>
        <taxon>Aspergillaceae</taxon>
        <taxon>Aspergillus</taxon>
    </lineage>
</organism>
<accession>A0A401KYU8</accession>
<dbReference type="Pfam" id="PF14529">
    <property type="entry name" value="Exo_endo_phos_2"/>
    <property type="match status" value="1"/>
</dbReference>
<dbReference type="Gene3D" id="3.60.10.10">
    <property type="entry name" value="Endonuclease/exonuclease/phosphatase"/>
    <property type="match status" value="1"/>
</dbReference>
<dbReference type="AlphaFoldDB" id="A0A401KYU8"/>
<dbReference type="InterPro" id="IPR036691">
    <property type="entry name" value="Endo/exonu/phosph_ase_sf"/>
</dbReference>
<keyword evidence="2" id="KW-0548">Nucleotidyltransferase</keyword>